<dbReference type="PANTHER" id="PTHR43355:SF2">
    <property type="entry name" value="FLAVIN REDUCTASE (NADPH)"/>
    <property type="match status" value="1"/>
</dbReference>
<evidence type="ECO:0000313" key="3">
    <source>
        <dbReference type="Proteomes" id="UP001209083"/>
    </source>
</evidence>
<accession>A0ABY8QSD4</accession>
<dbReference type="InterPro" id="IPR051606">
    <property type="entry name" value="Polyketide_Oxido-like"/>
</dbReference>
<protein>
    <submittedName>
        <fullName evidence="2">NAD(P)H-binding protein</fullName>
    </submittedName>
</protein>
<dbReference type="SUPFAM" id="SSF51735">
    <property type="entry name" value="NAD(P)-binding Rossmann-fold domains"/>
    <property type="match status" value="1"/>
</dbReference>
<dbReference type="Pfam" id="PF13460">
    <property type="entry name" value="NAD_binding_10"/>
    <property type="match status" value="1"/>
</dbReference>
<reference evidence="2 3" key="1">
    <citation type="submission" date="2023-05" db="EMBL/GenBank/DDBJ databases">
        <title>Lithophilousrod everest ZFBP1038 complete genpme.</title>
        <authorList>
            <person name="Tian M."/>
        </authorList>
    </citation>
    <scope>NUCLEOTIDE SEQUENCE [LARGE SCALE GENOMIC DNA]</scope>
    <source>
        <strain evidence="2 3">ZFBP1038</strain>
    </source>
</reference>
<proteinExistence type="predicted"/>
<name>A0ABY8QSD4_9MICO</name>
<dbReference type="InterPro" id="IPR016040">
    <property type="entry name" value="NAD(P)-bd_dom"/>
</dbReference>
<sequence>MKIAVIGATGMAGSRIAAEAARRGHAVSGFSRSGGSDERSPDGFELFTANATDPKVMSRIAAQHDVIVLATRPAPGTEDDANRLVTTVLDAALNLGRRVVVIGGAGPLQSPDCSGQLVIDDPRFVPQQWRTIAQASLDQFNACTTHPADWTYLSPPALFGPGTRTGSYRRGGNQILIDVNGDSRISAEDLAIAALDEIENPQPGLRHFTVAY</sequence>
<dbReference type="InterPro" id="IPR036291">
    <property type="entry name" value="NAD(P)-bd_dom_sf"/>
</dbReference>
<organism evidence="2 3">
    <name type="scientific">Saxibacter everestensis</name>
    <dbReference type="NCBI Taxonomy" id="2909229"/>
    <lineage>
        <taxon>Bacteria</taxon>
        <taxon>Bacillati</taxon>
        <taxon>Actinomycetota</taxon>
        <taxon>Actinomycetes</taxon>
        <taxon>Micrococcales</taxon>
        <taxon>Brevibacteriaceae</taxon>
        <taxon>Saxibacter</taxon>
    </lineage>
</organism>
<dbReference type="PANTHER" id="PTHR43355">
    <property type="entry name" value="FLAVIN REDUCTASE (NADPH)"/>
    <property type="match status" value="1"/>
</dbReference>
<dbReference type="EMBL" id="CP090958">
    <property type="protein sequence ID" value="WGW11927.1"/>
    <property type="molecule type" value="Genomic_DNA"/>
</dbReference>
<evidence type="ECO:0000313" key="2">
    <source>
        <dbReference type="EMBL" id="WGW11927.1"/>
    </source>
</evidence>
<gene>
    <name evidence="2" type="ORF">LWF01_17855</name>
</gene>
<evidence type="ECO:0000259" key="1">
    <source>
        <dbReference type="Pfam" id="PF13460"/>
    </source>
</evidence>
<dbReference type="Gene3D" id="3.40.50.720">
    <property type="entry name" value="NAD(P)-binding Rossmann-like Domain"/>
    <property type="match status" value="1"/>
</dbReference>
<dbReference type="RefSeq" id="WP_349638723.1">
    <property type="nucleotide sequence ID" value="NZ_CP090958.1"/>
</dbReference>
<feature type="domain" description="NAD(P)-binding" evidence="1">
    <location>
        <begin position="7"/>
        <end position="201"/>
    </location>
</feature>
<dbReference type="Proteomes" id="UP001209083">
    <property type="component" value="Chromosome"/>
</dbReference>
<keyword evidence="3" id="KW-1185">Reference proteome</keyword>